<accession>A0A8H4IJC7</accession>
<dbReference type="GO" id="GO:0010181">
    <property type="term" value="F:FMN binding"/>
    <property type="evidence" value="ECO:0007669"/>
    <property type="project" value="InterPro"/>
</dbReference>
<comment type="caution">
    <text evidence="1">The sequence shown here is derived from an EMBL/GenBank/DDBJ whole genome shotgun (WGS) entry which is preliminary data.</text>
</comment>
<reference evidence="1" key="1">
    <citation type="submission" date="2020-04" db="EMBL/GenBank/DDBJ databases">
        <title>Genome Assembly and Annotation of Botryosphaeria dothidea sdau 11-99, a Latent Pathogen of Apple Fruit Ring Rot in China.</title>
        <authorList>
            <person name="Yu C."/>
            <person name="Diao Y."/>
            <person name="Lu Q."/>
            <person name="Zhao J."/>
            <person name="Cui S."/>
            <person name="Peng C."/>
            <person name="He B."/>
            <person name="Liu H."/>
        </authorList>
    </citation>
    <scope>NUCLEOTIDE SEQUENCE [LARGE SCALE GENOMIC DNA]</scope>
    <source>
        <strain evidence="1">Sdau11-99</strain>
    </source>
</reference>
<dbReference type="OrthoDB" id="4997478at2759"/>
<evidence type="ECO:0000313" key="2">
    <source>
        <dbReference type="Proteomes" id="UP000572817"/>
    </source>
</evidence>
<dbReference type="PANTHER" id="PTHR22893">
    <property type="entry name" value="NADH OXIDOREDUCTASE-RELATED"/>
    <property type="match status" value="1"/>
</dbReference>
<name>A0A8H4IJC7_9PEZI</name>
<dbReference type="InterPro" id="IPR045247">
    <property type="entry name" value="Oye-like"/>
</dbReference>
<keyword evidence="2" id="KW-1185">Reference proteome</keyword>
<dbReference type="Gene3D" id="3.20.20.70">
    <property type="entry name" value="Aldolase class I"/>
    <property type="match status" value="1"/>
</dbReference>
<dbReference type="AlphaFoldDB" id="A0A8H4IJC7"/>
<evidence type="ECO:0000313" key="1">
    <source>
        <dbReference type="EMBL" id="KAF4302226.1"/>
    </source>
</evidence>
<proteinExistence type="predicted"/>
<dbReference type="EMBL" id="WWBZ02000073">
    <property type="protein sequence ID" value="KAF4302226.1"/>
    <property type="molecule type" value="Genomic_DNA"/>
</dbReference>
<dbReference type="Proteomes" id="UP000572817">
    <property type="component" value="Unassembled WGS sequence"/>
</dbReference>
<protein>
    <submittedName>
        <fullName evidence="1">NADH:flavin oxidoreductase NADH oxidase family protein</fullName>
    </submittedName>
</protein>
<dbReference type="SUPFAM" id="SSF51395">
    <property type="entry name" value="FMN-linked oxidoreductases"/>
    <property type="match status" value="1"/>
</dbReference>
<gene>
    <name evidence="1" type="ORF">GTA08_BOTSDO09655</name>
</gene>
<dbReference type="InterPro" id="IPR013785">
    <property type="entry name" value="Aldolase_TIM"/>
</dbReference>
<dbReference type="GO" id="GO:0003959">
    <property type="term" value="F:NADPH dehydrogenase activity"/>
    <property type="evidence" value="ECO:0007669"/>
    <property type="project" value="TreeGrafter"/>
</dbReference>
<sequence>MRMADPVPQFTHLIGEVSKLGLAYLHLVEPRVHAVADMKPPEEETLEFALRAWGKDRPVLVAGGYTTELAVEAVGKTYKEYDVMVVLGRRFISTPGLLTTFYTVEKGDSMEKGYTDYPFSKGFIAECKSGDQEAQSGSL</sequence>
<organism evidence="1 2">
    <name type="scientific">Botryosphaeria dothidea</name>
    <dbReference type="NCBI Taxonomy" id="55169"/>
    <lineage>
        <taxon>Eukaryota</taxon>
        <taxon>Fungi</taxon>
        <taxon>Dikarya</taxon>
        <taxon>Ascomycota</taxon>
        <taxon>Pezizomycotina</taxon>
        <taxon>Dothideomycetes</taxon>
        <taxon>Dothideomycetes incertae sedis</taxon>
        <taxon>Botryosphaeriales</taxon>
        <taxon>Botryosphaeriaceae</taxon>
        <taxon>Botryosphaeria</taxon>
    </lineage>
</organism>
<dbReference type="PANTHER" id="PTHR22893:SF91">
    <property type="entry name" value="NADPH DEHYDROGENASE 2-RELATED"/>
    <property type="match status" value="1"/>
</dbReference>